<comment type="caution">
    <text evidence="8">The sequence shown here is derived from an EMBL/GenBank/DDBJ whole genome shotgun (WGS) entry which is preliminary data.</text>
</comment>
<dbReference type="InterPro" id="IPR054613">
    <property type="entry name" value="Peptidase_S78_dom"/>
</dbReference>
<comment type="subcellular location">
    <subcellularLocation>
        <location evidence="1">Virion</location>
    </subcellularLocation>
</comment>
<name>A0A2U1B6D9_9BACT</name>
<accession>A0A2U1B6D9</accession>
<dbReference type="GeneID" id="78294577"/>
<reference evidence="8 9" key="1">
    <citation type="submission" date="2018-04" db="EMBL/GenBank/DDBJ databases">
        <title>Genomic Encyclopedia of Type Strains, Phase IV (KMG-IV): sequencing the most valuable type-strain genomes for metagenomic binning, comparative biology and taxonomic classification.</title>
        <authorList>
            <person name="Goeker M."/>
        </authorList>
    </citation>
    <scope>NUCLEOTIDE SEQUENCE [LARGE SCALE GENOMIC DNA]</scope>
    <source>
        <strain evidence="8 9">DSM 14823</strain>
    </source>
</reference>
<dbReference type="SUPFAM" id="SSF56563">
    <property type="entry name" value="Major capsid protein gp5"/>
    <property type="match status" value="1"/>
</dbReference>
<evidence type="ECO:0000256" key="1">
    <source>
        <dbReference type="ARBA" id="ARBA00004328"/>
    </source>
</evidence>
<dbReference type="Pfam" id="PF04586">
    <property type="entry name" value="Peptidase_S78"/>
    <property type="match status" value="1"/>
</dbReference>
<keyword evidence="4" id="KW-0378">Hydrolase</keyword>
<feature type="compositionally biased region" description="Basic and acidic residues" evidence="5">
    <location>
        <begin position="184"/>
        <end position="205"/>
    </location>
</feature>
<evidence type="ECO:0000256" key="2">
    <source>
        <dbReference type="ARBA" id="ARBA00022612"/>
    </source>
</evidence>
<evidence type="ECO:0000313" key="8">
    <source>
        <dbReference type="EMBL" id="PVY44256.1"/>
    </source>
</evidence>
<evidence type="ECO:0000256" key="5">
    <source>
        <dbReference type="SAM" id="MobiDB-lite"/>
    </source>
</evidence>
<evidence type="ECO:0000256" key="3">
    <source>
        <dbReference type="ARBA" id="ARBA00022670"/>
    </source>
</evidence>
<dbReference type="AlphaFoldDB" id="A0A2U1B6D9"/>
<dbReference type="EMBL" id="QEKH01000007">
    <property type="protein sequence ID" value="PVY44256.1"/>
    <property type="molecule type" value="Genomic_DNA"/>
</dbReference>
<dbReference type="InterPro" id="IPR024455">
    <property type="entry name" value="Phage_capsid"/>
</dbReference>
<dbReference type="RefSeq" id="WP_165832843.1">
    <property type="nucleotide sequence ID" value="NZ_CABMMC010000068.1"/>
</dbReference>
<evidence type="ECO:0000256" key="4">
    <source>
        <dbReference type="ARBA" id="ARBA00022801"/>
    </source>
</evidence>
<evidence type="ECO:0000313" key="9">
    <source>
        <dbReference type="Proteomes" id="UP000245959"/>
    </source>
</evidence>
<dbReference type="NCBIfam" id="TIGR01554">
    <property type="entry name" value="major_cap_HK97"/>
    <property type="match status" value="1"/>
</dbReference>
<keyword evidence="9" id="KW-1185">Reference proteome</keyword>
<dbReference type="Proteomes" id="UP000245959">
    <property type="component" value="Unassembled WGS sequence"/>
</dbReference>
<organism evidence="8 9">
    <name type="scientific">Victivallis vadensis</name>
    <dbReference type="NCBI Taxonomy" id="172901"/>
    <lineage>
        <taxon>Bacteria</taxon>
        <taxon>Pseudomonadati</taxon>
        <taxon>Lentisphaerota</taxon>
        <taxon>Lentisphaeria</taxon>
        <taxon>Victivallales</taxon>
        <taxon>Victivallaceae</taxon>
        <taxon>Victivallis</taxon>
    </lineage>
</organism>
<evidence type="ECO:0000259" key="6">
    <source>
        <dbReference type="Pfam" id="PF04586"/>
    </source>
</evidence>
<feature type="domain" description="Prohead serine protease" evidence="6">
    <location>
        <begin position="59"/>
        <end position="155"/>
    </location>
</feature>
<feature type="region of interest" description="Disordered" evidence="5">
    <location>
        <begin position="175"/>
        <end position="219"/>
    </location>
</feature>
<dbReference type="GO" id="GO:0006508">
    <property type="term" value="P:proteolysis"/>
    <property type="evidence" value="ECO:0007669"/>
    <property type="project" value="UniProtKB-KW"/>
</dbReference>
<dbReference type="InterPro" id="IPR054612">
    <property type="entry name" value="Phage_capsid-like_C"/>
</dbReference>
<keyword evidence="3 8" id="KW-0645">Protease</keyword>
<feature type="domain" description="Phage capsid-like C-terminal" evidence="7">
    <location>
        <begin position="371"/>
        <end position="602"/>
    </location>
</feature>
<sequence>MNKTNIRSLSIDNVTENDSANKLVFSCASPAPYTREMDDLVYNEVLEISDSSIDFTRLVDQRSPLLFEHDMERQIGVVDKAWIENEKLYVAVRFSKSKFAQEILTDIKDDIRRNVSIGYIINDYQMIENKADIPTMLVKNFTIYEVSIVSTPADPFVGINRNLKIGLKTMENEELQPQEEIVETETKSEEVKEETQEIVEEKAEETITEETQEEVVEEPIKDEEITDEADEIRAAGELAGEEELAEECIKGKKSLEDFKNLVKSKRNINSNKNDKKDIQMKKYFSISKAIRNACSQYKGDVSKDFETQIIADNKRAFGIGEEYDIVVSRRALAPTATNGQELIAGEYLPQEFTPALRPATALSKTGYRLIPSTGHAVSFAVVTQGAKAQMYSLDGELADGDLKFANKELKPRKGGVCVPIPYSLLLQARPEIDAMVSDDVVKALDELKDEMALIGSGENNEPTGIAKTAGVNTMGVDEIFTWEGVCKAEKLIRDSNDMTETLFWVMNSTNYNKFKTTLKDDVAGAEYLLEDGKINGYEAVINNALDDNTVILGNFDELVITPFDGIMLKVDDITFVKKGAVQVIATEAFDTLVRRPKSFTVTTA</sequence>
<dbReference type="Gene3D" id="3.30.2320.10">
    <property type="entry name" value="hypothetical protein PF0899 domain"/>
    <property type="match status" value="1"/>
</dbReference>
<proteinExistence type="predicted"/>
<evidence type="ECO:0000259" key="7">
    <source>
        <dbReference type="Pfam" id="PF05065"/>
    </source>
</evidence>
<dbReference type="GO" id="GO:0008233">
    <property type="term" value="F:peptidase activity"/>
    <property type="evidence" value="ECO:0007669"/>
    <property type="project" value="UniProtKB-KW"/>
</dbReference>
<protein>
    <submittedName>
        <fullName evidence="8">HK97 family phage prohead protease/HK97 family phage major capsid protein,TIGR01554</fullName>
    </submittedName>
</protein>
<keyword evidence="2" id="KW-1188">Viral release from host cell</keyword>
<feature type="compositionally biased region" description="Acidic residues" evidence="5">
    <location>
        <begin position="206"/>
        <end position="217"/>
    </location>
</feature>
<dbReference type="Pfam" id="PF05065">
    <property type="entry name" value="Phage_capsid"/>
    <property type="match status" value="1"/>
</dbReference>
<gene>
    <name evidence="8" type="ORF">C8D82_10711</name>
</gene>
<dbReference type="Gene3D" id="3.30.2400.10">
    <property type="entry name" value="Major capsid protein gp5"/>
    <property type="match status" value="1"/>
</dbReference>